<dbReference type="AlphaFoldDB" id="A0A1L7WKP6"/>
<proteinExistence type="predicted"/>
<dbReference type="STRING" id="576137.A0A1L7WKP6"/>
<organism evidence="4 5">
    <name type="scientific">Phialocephala subalpina</name>
    <dbReference type="NCBI Taxonomy" id="576137"/>
    <lineage>
        <taxon>Eukaryota</taxon>
        <taxon>Fungi</taxon>
        <taxon>Dikarya</taxon>
        <taxon>Ascomycota</taxon>
        <taxon>Pezizomycotina</taxon>
        <taxon>Leotiomycetes</taxon>
        <taxon>Helotiales</taxon>
        <taxon>Mollisiaceae</taxon>
        <taxon>Phialocephala</taxon>
        <taxon>Phialocephala fortinii species complex</taxon>
    </lineage>
</organism>
<evidence type="ECO:0000313" key="4">
    <source>
        <dbReference type="EMBL" id="CZR53354.1"/>
    </source>
</evidence>
<keyword evidence="5" id="KW-1185">Reference proteome</keyword>
<dbReference type="EMBL" id="FJOG01000003">
    <property type="protein sequence ID" value="CZR53354.1"/>
    <property type="molecule type" value="Genomic_DNA"/>
</dbReference>
<feature type="signal peptide" evidence="1">
    <location>
        <begin position="1"/>
        <end position="16"/>
    </location>
</feature>
<protein>
    <submittedName>
        <fullName evidence="4">Uncharacterized protein</fullName>
    </submittedName>
</protein>
<feature type="domain" description="CPAF-like PDZ" evidence="3">
    <location>
        <begin position="174"/>
        <end position="303"/>
    </location>
</feature>
<name>A0A1L7WKP6_9HELO</name>
<dbReference type="SUPFAM" id="SSF52096">
    <property type="entry name" value="ClpP/crotonase"/>
    <property type="match status" value="1"/>
</dbReference>
<dbReference type="Gene3D" id="3.90.226.10">
    <property type="entry name" value="2-enoyl-CoA Hydratase, Chain A, domain 1"/>
    <property type="match status" value="1"/>
</dbReference>
<dbReference type="Pfam" id="PF23658">
    <property type="entry name" value="PDZ_CPAF_rel"/>
    <property type="match status" value="1"/>
</dbReference>
<dbReference type="InterPro" id="IPR056186">
    <property type="entry name" value="PDZ_CPAF-rel"/>
</dbReference>
<feature type="chain" id="PRO_5012137410" evidence="1">
    <location>
        <begin position="17"/>
        <end position="761"/>
    </location>
</feature>
<feature type="domain" description="Tail specific protease" evidence="2">
    <location>
        <begin position="375"/>
        <end position="582"/>
    </location>
</feature>
<evidence type="ECO:0000256" key="1">
    <source>
        <dbReference type="SAM" id="SignalP"/>
    </source>
</evidence>
<dbReference type="Pfam" id="PF03572">
    <property type="entry name" value="Peptidase_S41"/>
    <property type="match status" value="1"/>
</dbReference>
<dbReference type="PANTHER" id="PTHR37049:SF4">
    <property type="entry name" value="RHODANESE DOMAIN-CONTAINING PROTEIN"/>
    <property type="match status" value="1"/>
</dbReference>
<evidence type="ECO:0000259" key="2">
    <source>
        <dbReference type="Pfam" id="PF03572"/>
    </source>
</evidence>
<keyword evidence="1" id="KW-0732">Signal</keyword>
<accession>A0A1L7WKP6</accession>
<dbReference type="Proteomes" id="UP000184330">
    <property type="component" value="Unassembled WGS sequence"/>
</dbReference>
<reference evidence="4 5" key="1">
    <citation type="submission" date="2016-03" db="EMBL/GenBank/DDBJ databases">
        <authorList>
            <person name="Ploux O."/>
        </authorList>
    </citation>
    <scope>NUCLEOTIDE SEQUENCE [LARGE SCALE GENOMIC DNA]</scope>
    <source>
        <strain evidence="4 5">UAMH 11012</strain>
    </source>
</reference>
<dbReference type="InterPro" id="IPR029045">
    <property type="entry name" value="ClpP/crotonase-like_dom_sf"/>
</dbReference>
<dbReference type="PANTHER" id="PTHR37049">
    <property type="entry name" value="PEPTIDASE S41 FAMILY PROTEIN"/>
    <property type="match status" value="1"/>
</dbReference>
<dbReference type="GO" id="GO:0008236">
    <property type="term" value="F:serine-type peptidase activity"/>
    <property type="evidence" value="ECO:0007669"/>
    <property type="project" value="InterPro"/>
</dbReference>
<evidence type="ECO:0000313" key="5">
    <source>
        <dbReference type="Proteomes" id="UP000184330"/>
    </source>
</evidence>
<sequence length="761" mass="83393">MKLSFLFLLLLGQWSAASVIKRDGGAGNYTGTPCAIVSQIAAAVRATAAATTPTVDAQTAYDCLISVPLDAQAGIALVNSILPYVEWQSGTKPPSQPLLSWLTASDISYLKAPPSGYLMPAIDIRKSLNMIITNLGTGVYATEHAFQTDLLKTFQAVHDGHFRFAPDLIAKAVQFRRPLQIVSVSRDGVDIPKVYPRQDIAAFVAANSSVMPSEITKVNGQNVTAFLEDLAQLGFLQDPDALYNNLFYEMAFDSQYAYTRYSGYFALAGRYGYFYPGPNTTVEFANGTINTYQNYADIVGNFNGVVDGPSMYQKFCTGPHQAAVVYNNTMVIQPPIPPPLPPKGKTAPYGYPTPDIVSSDQQISGYFLDGSAYSDIAVLSMVSFEPNFPVEFQSVIQTLISDAKAAGKTKIIIDLSSNGGGDILAGYDAFRQFFPNITQDGYSRLRQHDAFKIMSQQVSKYAANFSTTTNNAKDYFTYESVLNYRYDLNQTNGSFMTYGDKFAPTMFNGDEFTPLVRWNLEDPTTTTNPVWGMGETITGYGDRQNFTQPFAPENIILLYDGYCASTCTLFSEFMQTQGGVKSIAMGGRPNTSPIQGIGGTKGANNYGFSYVYQLAQVALEEGTPSDVANWTSVTAYSDLPMNRSVDASLNVRDQILASNLKDGIPAQFINEPADCRLFYEPNMTVDVRAIWKKAADAAWGSVKCVAGGIPHKVETRTERMRRSEEMKMRAKIEGSIPVRPRSADVMLLREKIGAHGRKVPL</sequence>
<dbReference type="GO" id="GO:0006508">
    <property type="term" value="P:proteolysis"/>
    <property type="evidence" value="ECO:0007669"/>
    <property type="project" value="InterPro"/>
</dbReference>
<gene>
    <name evidence="4" type="ORF">PAC_03232</name>
</gene>
<evidence type="ECO:0000259" key="3">
    <source>
        <dbReference type="Pfam" id="PF23658"/>
    </source>
</evidence>
<dbReference type="InterPro" id="IPR052766">
    <property type="entry name" value="S41A_metabolite_peptidase"/>
</dbReference>
<dbReference type="OrthoDB" id="27214at2759"/>
<dbReference type="InterPro" id="IPR005151">
    <property type="entry name" value="Tail-specific_protease"/>
</dbReference>